<evidence type="ECO:0000259" key="6">
    <source>
        <dbReference type="Pfam" id="PF04542"/>
    </source>
</evidence>
<keyword evidence="2" id="KW-0805">Transcription regulation</keyword>
<protein>
    <submittedName>
        <fullName evidence="7">RNA polymerase sigma factor (Sigma-70 family)</fullName>
    </submittedName>
</protein>
<evidence type="ECO:0000256" key="3">
    <source>
        <dbReference type="ARBA" id="ARBA00023082"/>
    </source>
</evidence>
<dbReference type="Gene3D" id="1.10.1740.10">
    <property type="match status" value="1"/>
</dbReference>
<feature type="domain" description="RNA polymerase sigma-70 region 2" evidence="6">
    <location>
        <begin position="25"/>
        <end position="92"/>
    </location>
</feature>
<dbReference type="SUPFAM" id="SSF88659">
    <property type="entry name" value="Sigma3 and sigma4 domains of RNA polymerase sigma factors"/>
    <property type="match status" value="1"/>
</dbReference>
<dbReference type="Proteomes" id="UP000238312">
    <property type="component" value="Unassembled WGS sequence"/>
</dbReference>
<accession>A0A2T0ME62</accession>
<dbReference type="PANTHER" id="PTHR43133">
    <property type="entry name" value="RNA POLYMERASE ECF-TYPE SIGMA FACTO"/>
    <property type="match status" value="1"/>
</dbReference>
<dbReference type="PANTHER" id="PTHR43133:SF8">
    <property type="entry name" value="RNA POLYMERASE SIGMA FACTOR HI_1459-RELATED"/>
    <property type="match status" value="1"/>
</dbReference>
<comment type="caution">
    <text evidence="7">The sequence shown here is derived from an EMBL/GenBank/DDBJ whole genome shotgun (WGS) entry which is preliminary data.</text>
</comment>
<reference evidence="7 8" key="1">
    <citation type="submission" date="2018-03" db="EMBL/GenBank/DDBJ databases">
        <title>Genomic Encyclopedia of Type Strains, Phase III (KMG-III): the genomes of soil and plant-associated and newly described type strains.</title>
        <authorList>
            <person name="Whitman W."/>
        </authorList>
    </citation>
    <scope>NUCLEOTIDE SEQUENCE [LARGE SCALE GENOMIC DNA]</scope>
    <source>
        <strain evidence="7 8">CGMCC 4.7104</strain>
    </source>
</reference>
<dbReference type="OrthoDB" id="265863at2"/>
<dbReference type="InterPro" id="IPR014284">
    <property type="entry name" value="RNA_pol_sigma-70_dom"/>
</dbReference>
<keyword evidence="4" id="KW-0238">DNA-binding</keyword>
<name>A0A2T0ME62_9ACTN</name>
<dbReference type="EMBL" id="PVNG01000025">
    <property type="protein sequence ID" value="PRX55842.1"/>
    <property type="molecule type" value="Genomic_DNA"/>
</dbReference>
<dbReference type="NCBIfam" id="TIGR02937">
    <property type="entry name" value="sigma70-ECF"/>
    <property type="match status" value="1"/>
</dbReference>
<dbReference type="InterPro" id="IPR007627">
    <property type="entry name" value="RNA_pol_sigma70_r2"/>
</dbReference>
<organism evidence="7 8">
    <name type="scientific">Nonomuraea fuscirosea</name>
    <dbReference type="NCBI Taxonomy" id="1291556"/>
    <lineage>
        <taxon>Bacteria</taxon>
        <taxon>Bacillati</taxon>
        <taxon>Actinomycetota</taxon>
        <taxon>Actinomycetes</taxon>
        <taxon>Streptosporangiales</taxon>
        <taxon>Streptosporangiaceae</taxon>
        <taxon>Nonomuraea</taxon>
    </lineage>
</organism>
<dbReference type="InterPro" id="IPR013325">
    <property type="entry name" value="RNA_pol_sigma_r2"/>
</dbReference>
<evidence type="ECO:0000313" key="8">
    <source>
        <dbReference type="Proteomes" id="UP000238312"/>
    </source>
</evidence>
<proteinExistence type="inferred from homology"/>
<dbReference type="RefSeq" id="WP_146178539.1">
    <property type="nucleotide sequence ID" value="NZ_JBFAIB010000006.1"/>
</dbReference>
<keyword evidence="3" id="KW-0731">Sigma factor</keyword>
<dbReference type="SUPFAM" id="SSF88946">
    <property type="entry name" value="Sigma2 domain of RNA polymerase sigma factors"/>
    <property type="match status" value="1"/>
</dbReference>
<evidence type="ECO:0000256" key="4">
    <source>
        <dbReference type="ARBA" id="ARBA00023125"/>
    </source>
</evidence>
<dbReference type="GO" id="GO:0003677">
    <property type="term" value="F:DNA binding"/>
    <property type="evidence" value="ECO:0007669"/>
    <property type="project" value="UniProtKB-KW"/>
</dbReference>
<dbReference type="Gene3D" id="1.10.10.10">
    <property type="entry name" value="Winged helix-like DNA-binding domain superfamily/Winged helix DNA-binding domain"/>
    <property type="match status" value="1"/>
</dbReference>
<dbReference type="GO" id="GO:0006352">
    <property type="term" value="P:DNA-templated transcription initiation"/>
    <property type="evidence" value="ECO:0007669"/>
    <property type="project" value="InterPro"/>
</dbReference>
<keyword evidence="5" id="KW-0804">Transcription</keyword>
<dbReference type="GO" id="GO:0016987">
    <property type="term" value="F:sigma factor activity"/>
    <property type="evidence" value="ECO:0007669"/>
    <property type="project" value="UniProtKB-KW"/>
</dbReference>
<keyword evidence="8" id="KW-1185">Reference proteome</keyword>
<evidence type="ECO:0000256" key="5">
    <source>
        <dbReference type="ARBA" id="ARBA00023163"/>
    </source>
</evidence>
<gene>
    <name evidence="7" type="ORF">B0I32_12562</name>
</gene>
<evidence type="ECO:0000256" key="2">
    <source>
        <dbReference type="ARBA" id="ARBA00023015"/>
    </source>
</evidence>
<evidence type="ECO:0000256" key="1">
    <source>
        <dbReference type="ARBA" id="ARBA00010641"/>
    </source>
</evidence>
<comment type="similarity">
    <text evidence="1">Belongs to the sigma-70 factor family. ECF subfamily.</text>
</comment>
<dbReference type="InterPro" id="IPR039425">
    <property type="entry name" value="RNA_pol_sigma-70-like"/>
</dbReference>
<dbReference type="Pfam" id="PF04542">
    <property type="entry name" value="Sigma70_r2"/>
    <property type="match status" value="1"/>
</dbReference>
<dbReference type="InterPro" id="IPR036388">
    <property type="entry name" value="WH-like_DNA-bd_sf"/>
</dbReference>
<evidence type="ECO:0000313" key="7">
    <source>
        <dbReference type="EMBL" id="PRX55842.1"/>
    </source>
</evidence>
<dbReference type="AlphaFoldDB" id="A0A2T0ME62"/>
<sequence length="198" mass="22598">MPQRSVVGALVVRARAGDQGAWDVLVERYAPMLWSICRDQGLDRRDIDDVAQYVWMRAVEHLGRLRDPDKIGAWLATTTKHECLRVRRARRKQDHSEQLLDVAMTMDDRTTTIEQVVEDAERDAVLRAAFARLSPDCRRLLGLLMKEMPYHEICRRLGMAMGSVGPTRARCLARLRADAALVALMRADLESREGEHHV</sequence>
<dbReference type="InterPro" id="IPR013324">
    <property type="entry name" value="RNA_pol_sigma_r3/r4-like"/>
</dbReference>